<keyword evidence="2" id="KW-1185">Reference proteome</keyword>
<dbReference type="EMBL" id="JBHFNQ010000087">
    <property type="protein sequence ID" value="MFB2877404.1"/>
    <property type="molecule type" value="Genomic_DNA"/>
</dbReference>
<name>A0ABV4X3Q6_9CYAN</name>
<sequence>MSGLKLPDGPRTPASIQTFQWLTYPLGYMEDCAKRYGEFFTLRIGPVFSPQVQMQLK</sequence>
<evidence type="ECO:0000313" key="1">
    <source>
        <dbReference type="EMBL" id="MFB2877404.1"/>
    </source>
</evidence>
<evidence type="ECO:0000313" key="2">
    <source>
        <dbReference type="Proteomes" id="UP001576774"/>
    </source>
</evidence>
<reference evidence="1 2" key="1">
    <citation type="submission" date="2024-09" db="EMBL/GenBank/DDBJ databases">
        <title>Floridaenema gen nov. (Aerosakkonemataceae, Aerosakkonematales ord. nov., Cyanobacteria) from benthic tropical and subtropical fresh waters, with the description of four new species.</title>
        <authorList>
            <person name="Moretto J.A."/>
            <person name="Berthold D.E."/>
            <person name="Lefler F.W."/>
            <person name="Huang I.-S."/>
            <person name="Laughinghouse H. IV."/>
        </authorList>
    </citation>
    <scope>NUCLEOTIDE SEQUENCE [LARGE SCALE GENOMIC DNA]</scope>
    <source>
        <strain evidence="1 2">BLCC-F46</strain>
    </source>
</reference>
<accession>A0ABV4X3Q6</accession>
<dbReference type="Proteomes" id="UP001576774">
    <property type="component" value="Unassembled WGS sequence"/>
</dbReference>
<proteinExistence type="predicted"/>
<organism evidence="1 2">
    <name type="scientific">Floridaenema aerugineum BLCC-F46</name>
    <dbReference type="NCBI Taxonomy" id="3153654"/>
    <lineage>
        <taxon>Bacteria</taxon>
        <taxon>Bacillati</taxon>
        <taxon>Cyanobacteriota</taxon>
        <taxon>Cyanophyceae</taxon>
        <taxon>Oscillatoriophycideae</taxon>
        <taxon>Aerosakkonematales</taxon>
        <taxon>Aerosakkonemataceae</taxon>
        <taxon>Floridanema</taxon>
        <taxon>Floridanema aerugineum</taxon>
    </lineage>
</organism>
<protein>
    <recommendedName>
        <fullName evidence="3">Ribulose-bisphosphate carboxylase</fullName>
    </recommendedName>
</protein>
<gene>
    <name evidence="1" type="ORF">ACE1CC_11015</name>
</gene>
<evidence type="ECO:0008006" key="3">
    <source>
        <dbReference type="Google" id="ProtNLM"/>
    </source>
</evidence>
<dbReference type="RefSeq" id="WP_413270504.1">
    <property type="nucleotide sequence ID" value="NZ_JBHFNQ010000087.1"/>
</dbReference>
<comment type="caution">
    <text evidence="1">The sequence shown here is derived from an EMBL/GenBank/DDBJ whole genome shotgun (WGS) entry which is preliminary data.</text>
</comment>